<dbReference type="Pfam" id="PF08541">
    <property type="entry name" value="ACP_syn_III_C"/>
    <property type="match status" value="1"/>
</dbReference>
<sequence>MPASIAVRSAAWYMPDSVMAVSRLPELDSMPEPERETCLRLGIEQIRAEGGLSELDLMARAARRALTDADLEPGDLGALVVVESRAPETLMSSEATRLQAVLGARNAVTFSVGGLGCVSITPALLAARGLLAADEELEYVLVAHGSKPITPGRYRHPVTVSGDSGQALVLSRHGRVRVVDILQESNGDYWDLFRVDYREQPPGQWREECADTHAYSFSLALETRSRLRELNRRLLERNAIKPTDISGYFSQNLSLGSFRFSEESLGISIDPACFDNLRRYGHLGPNDTLLNLYTAIERGDLAGGQRAILLNVSPVAAWSALLVESDGGDGDVHHL</sequence>
<proteinExistence type="predicted"/>
<keyword evidence="1" id="KW-0012">Acyltransferase</keyword>
<dbReference type="Proteomes" id="UP001597097">
    <property type="component" value="Unassembled WGS sequence"/>
</dbReference>
<dbReference type="InterPro" id="IPR013747">
    <property type="entry name" value="ACP_syn_III_C"/>
</dbReference>
<name>A0ABW4FZA1_9ACTN</name>
<feature type="domain" description="Beta-ketoacyl-[acyl-carrier-protein] synthase III C-terminal" evidence="2">
    <location>
        <begin position="235"/>
        <end position="324"/>
    </location>
</feature>
<evidence type="ECO:0000256" key="1">
    <source>
        <dbReference type="ARBA" id="ARBA00023315"/>
    </source>
</evidence>
<gene>
    <name evidence="3" type="ORF">ACFSJ0_00035</name>
</gene>
<accession>A0ABW4FZA1</accession>
<comment type="caution">
    <text evidence="3">The sequence shown here is derived from an EMBL/GenBank/DDBJ whole genome shotgun (WGS) entry which is preliminary data.</text>
</comment>
<keyword evidence="1" id="KW-0808">Transferase</keyword>
<evidence type="ECO:0000313" key="3">
    <source>
        <dbReference type="EMBL" id="MFD1535395.1"/>
    </source>
</evidence>
<organism evidence="3 4">
    <name type="scientific">Nonomuraea guangzhouensis</name>
    <dbReference type="NCBI Taxonomy" id="1291555"/>
    <lineage>
        <taxon>Bacteria</taxon>
        <taxon>Bacillati</taxon>
        <taxon>Actinomycetota</taxon>
        <taxon>Actinomycetes</taxon>
        <taxon>Streptosporangiales</taxon>
        <taxon>Streptosporangiaceae</taxon>
        <taxon>Nonomuraea</taxon>
    </lineage>
</organism>
<evidence type="ECO:0000313" key="4">
    <source>
        <dbReference type="Proteomes" id="UP001597097"/>
    </source>
</evidence>
<evidence type="ECO:0000259" key="2">
    <source>
        <dbReference type="Pfam" id="PF08541"/>
    </source>
</evidence>
<reference evidence="4" key="1">
    <citation type="journal article" date="2019" name="Int. J. Syst. Evol. Microbiol.">
        <title>The Global Catalogue of Microorganisms (GCM) 10K type strain sequencing project: providing services to taxonomists for standard genome sequencing and annotation.</title>
        <authorList>
            <consortium name="The Broad Institute Genomics Platform"/>
            <consortium name="The Broad Institute Genome Sequencing Center for Infectious Disease"/>
            <person name="Wu L."/>
            <person name="Ma J."/>
        </authorList>
    </citation>
    <scope>NUCLEOTIDE SEQUENCE [LARGE SCALE GENOMIC DNA]</scope>
    <source>
        <strain evidence="4">CGMCC 1.15399</strain>
    </source>
</reference>
<keyword evidence="4" id="KW-1185">Reference proteome</keyword>
<dbReference type="EMBL" id="JBHUCM010000001">
    <property type="protein sequence ID" value="MFD1535395.1"/>
    <property type="molecule type" value="Genomic_DNA"/>
</dbReference>
<dbReference type="RefSeq" id="WP_219536917.1">
    <property type="nucleotide sequence ID" value="NZ_JAHKRM010000033.1"/>
</dbReference>
<dbReference type="PANTHER" id="PTHR34069">
    <property type="entry name" value="3-OXOACYL-[ACYL-CARRIER-PROTEIN] SYNTHASE 3"/>
    <property type="match status" value="1"/>
</dbReference>
<protein>
    <submittedName>
        <fullName evidence="3">3-oxoacyl-[acyl-carrier-protein] synthase III C-terminal domain-containing protein</fullName>
    </submittedName>
</protein>
<dbReference type="PANTHER" id="PTHR34069:SF2">
    <property type="entry name" value="BETA-KETOACYL-[ACYL-CARRIER-PROTEIN] SYNTHASE III"/>
    <property type="match status" value="1"/>
</dbReference>